<dbReference type="SUPFAM" id="SSF52540">
    <property type="entry name" value="P-loop containing nucleoside triphosphate hydrolases"/>
    <property type="match status" value="2"/>
</dbReference>
<dbReference type="OrthoDB" id="501320at2"/>
<comment type="subcellular location">
    <subcellularLocation>
        <location evidence="1">Cell membrane</location>
        <topology evidence="1">Peripheral membrane protein</topology>
    </subcellularLocation>
</comment>
<keyword evidence="4" id="KW-1003">Cell membrane</keyword>
<evidence type="ECO:0000313" key="10">
    <source>
        <dbReference type="EMBL" id="PMC79765.1"/>
    </source>
</evidence>
<dbReference type="InterPro" id="IPR027417">
    <property type="entry name" value="P-loop_NTPase"/>
</dbReference>
<evidence type="ECO:0000256" key="3">
    <source>
        <dbReference type="ARBA" id="ARBA00022448"/>
    </source>
</evidence>
<accession>A0A2N6UE07</accession>
<dbReference type="GO" id="GO:0042626">
    <property type="term" value="F:ATPase-coupled transmembrane transporter activity"/>
    <property type="evidence" value="ECO:0007669"/>
    <property type="project" value="TreeGrafter"/>
</dbReference>
<keyword evidence="3" id="KW-0813">Transport</keyword>
<feature type="domain" description="ABC transporter" evidence="9">
    <location>
        <begin position="5"/>
        <end position="238"/>
    </location>
</feature>
<dbReference type="InterPro" id="IPR003593">
    <property type="entry name" value="AAA+_ATPase"/>
</dbReference>
<comment type="caution">
    <text evidence="10">The sequence shown here is derived from an EMBL/GenBank/DDBJ whole genome shotgun (WGS) entry which is preliminary data.</text>
</comment>
<dbReference type="PROSITE" id="PS00675">
    <property type="entry name" value="SIGMA54_INTERACT_1"/>
    <property type="match status" value="1"/>
</dbReference>
<evidence type="ECO:0000256" key="1">
    <source>
        <dbReference type="ARBA" id="ARBA00004202"/>
    </source>
</evidence>
<proteinExistence type="inferred from homology"/>
<evidence type="ECO:0000256" key="6">
    <source>
        <dbReference type="ARBA" id="ARBA00022840"/>
    </source>
</evidence>
<sequence>MSGVVNIQNLTVKNNELVILNNIFCEWAFGEFILLTGDSGSGKSTFMHTIAGFNGMPFQGNILFDDQPIQEYSNAEKAQKIGLMFQNPAQQFTMNTLERELYFVLENCGIPYDLAKERIREAVDEMGTAYLLQQDLMTLSGGEKQRAALTILIAVDAPILLLDEPFASIDPASRIFLMDMLGKLRDKGKLIVIVDHDMSHYRPLVDRFLMMKNGCLMETDITHLPEEVLIPQLKCNNGSQSPIFTLDHIKIKQGDKTLLNQEAFIFQKGVTTLTGDNGAGKSTLLKSMAQLYPYKGRMCFKGKRLSKFVSKKRLYESLTLAVQDASQQFVTLTVRDEVTFPKQKNSEINARQLQAFEDLNMTHILDRSLFHLSEGQKKMVQLISLLGLDHQFLMLDEPFSGLDQKSYDYFARWILEKKNQTDFLIVSHRLTPLEGISDHHIHLSKQLLEEV</sequence>
<organism evidence="10 11">
    <name type="scientific">Aerococcus viridans</name>
    <dbReference type="NCBI Taxonomy" id="1377"/>
    <lineage>
        <taxon>Bacteria</taxon>
        <taxon>Bacillati</taxon>
        <taxon>Bacillota</taxon>
        <taxon>Bacilli</taxon>
        <taxon>Lactobacillales</taxon>
        <taxon>Aerococcaceae</taxon>
        <taxon>Aerococcus</taxon>
    </lineage>
</organism>
<protein>
    <submittedName>
        <fullName evidence="10">ABC transporter ATP-binding protein</fullName>
    </submittedName>
</protein>
<reference evidence="10 11" key="1">
    <citation type="submission" date="2017-09" db="EMBL/GenBank/DDBJ databases">
        <title>Bacterial strain isolated from the female urinary microbiota.</title>
        <authorList>
            <person name="Thomas-White K."/>
            <person name="Kumar N."/>
            <person name="Forster S."/>
            <person name="Putonti C."/>
            <person name="Lawley T."/>
            <person name="Wolfe A.J."/>
        </authorList>
    </citation>
    <scope>NUCLEOTIDE SEQUENCE [LARGE SCALE GENOMIC DNA]</scope>
    <source>
        <strain evidence="10 11">UMB0240</strain>
    </source>
</reference>
<evidence type="ECO:0000256" key="7">
    <source>
        <dbReference type="ARBA" id="ARBA00022967"/>
    </source>
</evidence>
<dbReference type="CDD" id="cd03225">
    <property type="entry name" value="ABC_cobalt_CbiO_domain1"/>
    <property type="match status" value="2"/>
</dbReference>
<feature type="domain" description="ABC transporter" evidence="9">
    <location>
        <begin position="243"/>
        <end position="451"/>
    </location>
</feature>
<evidence type="ECO:0000259" key="9">
    <source>
        <dbReference type="PROSITE" id="PS50893"/>
    </source>
</evidence>
<dbReference type="AlphaFoldDB" id="A0A2N6UE07"/>
<evidence type="ECO:0000256" key="4">
    <source>
        <dbReference type="ARBA" id="ARBA00022475"/>
    </source>
</evidence>
<evidence type="ECO:0000256" key="8">
    <source>
        <dbReference type="ARBA" id="ARBA00023136"/>
    </source>
</evidence>
<dbReference type="InterPro" id="IPR050095">
    <property type="entry name" value="ECF_ABC_transporter_ATP-bd"/>
</dbReference>
<keyword evidence="5" id="KW-0547">Nucleotide-binding</keyword>
<dbReference type="PROSITE" id="PS50893">
    <property type="entry name" value="ABC_TRANSPORTER_2"/>
    <property type="match status" value="2"/>
</dbReference>
<evidence type="ECO:0000256" key="5">
    <source>
        <dbReference type="ARBA" id="ARBA00022741"/>
    </source>
</evidence>
<evidence type="ECO:0000256" key="2">
    <source>
        <dbReference type="ARBA" id="ARBA00005417"/>
    </source>
</evidence>
<keyword evidence="7" id="KW-1278">Translocase</keyword>
<dbReference type="InterPro" id="IPR015856">
    <property type="entry name" value="ABC_transpr_CbiO/EcfA_su"/>
</dbReference>
<dbReference type="SMART" id="SM00382">
    <property type="entry name" value="AAA"/>
    <property type="match status" value="2"/>
</dbReference>
<comment type="similarity">
    <text evidence="2">Belongs to the ABC transporter superfamily.</text>
</comment>
<dbReference type="RefSeq" id="WP_102199129.1">
    <property type="nucleotide sequence ID" value="NZ_PNHQ01000009.1"/>
</dbReference>
<dbReference type="Gene3D" id="3.40.50.300">
    <property type="entry name" value="P-loop containing nucleotide triphosphate hydrolases"/>
    <property type="match status" value="2"/>
</dbReference>
<dbReference type="Proteomes" id="UP000235701">
    <property type="component" value="Unassembled WGS sequence"/>
</dbReference>
<evidence type="ECO:0000313" key="11">
    <source>
        <dbReference type="Proteomes" id="UP000235701"/>
    </source>
</evidence>
<dbReference type="GO" id="GO:0016887">
    <property type="term" value="F:ATP hydrolysis activity"/>
    <property type="evidence" value="ECO:0007669"/>
    <property type="project" value="InterPro"/>
</dbReference>
<gene>
    <name evidence="10" type="ORF">CJ191_04740</name>
</gene>
<dbReference type="InterPro" id="IPR003439">
    <property type="entry name" value="ABC_transporter-like_ATP-bd"/>
</dbReference>
<name>A0A2N6UE07_9LACT</name>
<keyword evidence="8" id="KW-0472">Membrane</keyword>
<dbReference type="GO" id="GO:0043190">
    <property type="term" value="C:ATP-binding cassette (ABC) transporter complex"/>
    <property type="evidence" value="ECO:0007669"/>
    <property type="project" value="TreeGrafter"/>
</dbReference>
<dbReference type="GO" id="GO:0005524">
    <property type="term" value="F:ATP binding"/>
    <property type="evidence" value="ECO:0007669"/>
    <property type="project" value="UniProtKB-KW"/>
</dbReference>
<keyword evidence="6 10" id="KW-0067">ATP-binding</keyword>
<dbReference type="EMBL" id="PNHQ01000009">
    <property type="protein sequence ID" value="PMC79765.1"/>
    <property type="molecule type" value="Genomic_DNA"/>
</dbReference>
<dbReference type="PANTHER" id="PTHR43553:SF27">
    <property type="entry name" value="ENERGY-COUPLING FACTOR TRANSPORTER ATP-BINDING PROTEIN ECFA2"/>
    <property type="match status" value="1"/>
</dbReference>
<dbReference type="InterPro" id="IPR025662">
    <property type="entry name" value="Sigma_54_int_dom_ATP-bd_1"/>
</dbReference>
<dbReference type="Pfam" id="PF00005">
    <property type="entry name" value="ABC_tran"/>
    <property type="match status" value="2"/>
</dbReference>
<dbReference type="PANTHER" id="PTHR43553">
    <property type="entry name" value="HEAVY METAL TRANSPORTER"/>
    <property type="match status" value="1"/>
</dbReference>
<keyword evidence="11" id="KW-1185">Reference proteome</keyword>